<dbReference type="Pfam" id="PF04320">
    <property type="entry name" value="YggL_50S_bp"/>
    <property type="match status" value="1"/>
</dbReference>
<name>Q0HRD7_SHESR</name>
<accession>Q0HRD7</accession>
<dbReference type="AlphaFoldDB" id="Q0HRD7"/>
<dbReference type="HOGENOM" id="CLU_153063_2_0_6"/>
<organism evidence="1">
    <name type="scientific">Shewanella sp. (strain MR-7)</name>
    <dbReference type="NCBI Taxonomy" id="60481"/>
    <lineage>
        <taxon>Bacteria</taxon>
        <taxon>Pseudomonadati</taxon>
        <taxon>Pseudomonadota</taxon>
        <taxon>Gammaproteobacteria</taxon>
        <taxon>Alteromonadales</taxon>
        <taxon>Shewanellaceae</taxon>
        <taxon>Shewanella</taxon>
    </lineage>
</organism>
<evidence type="ECO:0000313" key="1">
    <source>
        <dbReference type="EMBL" id="ABI44318.1"/>
    </source>
</evidence>
<sequence>MAKNRSRRLRKKLYSDEFSVYGFSVSCDLNIDKASEYDVVIDELLDFVESRNLMIGGGASHSKFDCFVVAKGRYDSVTEDDRTAIETWFTNKPECTNVEISALVDVNFAI</sequence>
<dbReference type="KEGG" id="shm:Shewmr7_3336"/>
<protein>
    <recommendedName>
        <fullName evidence="2">DUF469 domain-containing protein</fullName>
    </recommendedName>
</protein>
<proteinExistence type="predicted"/>
<dbReference type="EMBL" id="CP000444">
    <property type="protein sequence ID" value="ABI44318.1"/>
    <property type="molecule type" value="Genomic_DNA"/>
</dbReference>
<gene>
    <name evidence="1" type="ordered locus">Shewmr7_3336</name>
</gene>
<dbReference type="GO" id="GO:0005829">
    <property type="term" value="C:cytosol"/>
    <property type="evidence" value="ECO:0007669"/>
    <property type="project" value="TreeGrafter"/>
</dbReference>
<evidence type="ECO:0008006" key="2">
    <source>
        <dbReference type="Google" id="ProtNLM"/>
    </source>
</evidence>
<dbReference type="PANTHER" id="PTHR38778">
    <property type="entry name" value="CYTOPLASMIC PROTEIN-RELATED"/>
    <property type="match status" value="1"/>
</dbReference>
<dbReference type="InterPro" id="IPR007416">
    <property type="entry name" value="YggL_50S_bp"/>
</dbReference>
<reference evidence="1" key="1">
    <citation type="submission" date="2006-08" db="EMBL/GenBank/DDBJ databases">
        <title>Complete sequence of Chromosome1 of Shewanella sp. MR-7.</title>
        <authorList>
            <consortium name="US DOE Joint Genome Institute"/>
            <person name="Copeland A."/>
            <person name="Lucas S."/>
            <person name="Lapidus A."/>
            <person name="Barry K."/>
            <person name="Detter J.C."/>
            <person name="Glavina del Rio T."/>
            <person name="Hammon N."/>
            <person name="Israni S."/>
            <person name="Dalin E."/>
            <person name="Tice H."/>
            <person name="Pitluck S."/>
            <person name="Kiss H."/>
            <person name="Brettin T."/>
            <person name="Bruce D."/>
            <person name="Han C."/>
            <person name="Tapia R."/>
            <person name="Gilna P."/>
            <person name="Schmutz J."/>
            <person name="Larimer F."/>
            <person name="Land M."/>
            <person name="Hauser L."/>
            <person name="Kyrpides N."/>
            <person name="Mikhailova N."/>
            <person name="Nealson K."/>
            <person name="Konstantinidis K."/>
            <person name="Klappenbach J."/>
            <person name="Tiedje J."/>
            <person name="Richardson P."/>
        </authorList>
    </citation>
    <scope>NUCLEOTIDE SEQUENCE</scope>
    <source>
        <strain evidence="1">MR-7</strain>
    </source>
</reference>
<dbReference type="PANTHER" id="PTHR38778:SF1">
    <property type="entry name" value="CYTOPLASMIC PROTEIN"/>
    <property type="match status" value="1"/>
</dbReference>